<dbReference type="CDD" id="cd12912">
    <property type="entry name" value="PDC2_MCP_like"/>
    <property type="match status" value="1"/>
</dbReference>
<dbReference type="PANTHER" id="PTHR32089">
    <property type="entry name" value="METHYL-ACCEPTING CHEMOTAXIS PROTEIN MCPB"/>
    <property type="match status" value="1"/>
</dbReference>
<dbReference type="GO" id="GO:0005886">
    <property type="term" value="C:plasma membrane"/>
    <property type="evidence" value="ECO:0007669"/>
    <property type="project" value="UniProtKB-SubCell"/>
</dbReference>
<dbReference type="Gene3D" id="6.10.340.10">
    <property type="match status" value="1"/>
</dbReference>
<dbReference type="GO" id="GO:0006935">
    <property type="term" value="P:chemotaxis"/>
    <property type="evidence" value="ECO:0007669"/>
    <property type="project" value="UniProtKB-KW"/>
</dbReference>
<dbReference type="AlphaFoldDB" id="A0A1M4SGE9"/>
<feature type="transmembrane region" description="Helical" evidence="10">
    <location>
        <begin position="20"/>
        <end position="40"/>
    </location>
</feature>
<keyword evidence="5 10" id="KW-1133">Transmembrane helix</keyword>
<keyword evidence="7 9" id="KW-0807">Transducer</keyword>
<evidence type="ECO:0000256" key="5">
    <source>
        <dbReference type="ARBA" id="ARBA00022989"/>
    </source>
</evidence>
<dbReference type="Pfam" id="PF00015">
    <property type="entry name" value="MCPsignal"/>
    <property type="match status" value="1"/>
</dbReference>
<dbReference type="SUPFAM" id="SSF58104">
    <property type="entry name" value="Methyl-accepting chemotaxis protein (MCP) signaling domain"/>
    <property type="match status" value="1"/>
</dbReference>
<keyword evidence="3" id="KW-0145">Chemotaxis</keyword>
<evidence type="ECO:0000256" key="10">
    <source>
        <dbReference type="SAM" id="Phobius"/>
    </source>
</evidence>
<keyword evidence="6 10" id="KW-0472">Membrane</keyword>
<sequence>MEKNNSKKSKRKVSIKEKIILSTILIISVMSAFVLSISYLNGKKSLEITAEQFMTQISKSASDEINEHIDFVFDALSDLQLNDYIINEGTDERVKLDLLNKFCKAKDFIAVGIASIDGNTIYNDGNNSNLKGKDYFEKALKGENGVGDPYFTDDNKTFLLPFAVPIKEDDKVSKILVGIKSGYFLSEVSNSIAVGNKGFVYLLNKKGEAIAHKNKVLVDRKNNILDQVKENKQLEAIVAIQKKMMAGESGFGGYKFDGIKKYLAYSQVNINGWTLGAVVEQSDILSSLDSLKKDFLYTIVFLIIITIILALFISKKLVNLIYKINDYIKEIAKGNFKAKIDEKYINRNDELGESIRALENMKNSISNIINDIKGNTYKVTSQSENLNSISKEFTETTKNIAKAIEEVANGATEQAQSLQDVVDKTNDFGNNVDLIKEQFITINDLTESTNIKALDSNNEMKKVIDDFNNILDTFKDFLNKMDSMNKNILKVNEITYLINEISDQTNLLALNAAIEAARAGEAGKGFAVVSDEIRTLAERSKEATENIISISNNILEDNKDISNSTNKMNEEFKAQQVIIKNAIGSFKEISTSLKEVSPLMNKMNSSTNELDKRKDEILEKINSISSIAEEISSSSEEITASAEEMSASSQEIYSSASNIKDLAKNVNESFDIFNI</sequence>
<keyword evidence="14" id="KW-1185">Reference proteome</keyword>
<evidence type="ECO:0000259" key="12">
    <source>
        <dbReference type="PROSITE" id="PS50885"/>
    </source>
</evidence>
<dbReference type="Proteomes" id="UP000184035">
    <property type="component" value="Unassembled WGS sequence"/>
</dbReference>
<evidence type="ECO:0000256" key="9">
    <source>
        <dbReference type="PROSITE-ProRule" id="PRU00284"/>
    </source>
</evidence>
<dbReference type="Gene3D" id="1.10.287.950">
    <property type="entry name" value="Methyl-accepting chemotaxis protein"/>
    <property type="match status" value="1"/>
</dbReference>
<accession>A0A1M4SGE9</accession>
<evidence type="ECO:0000256" key="3">
    <source>
        <dbReference type="ARBA" id="ARBA00022500"/>
    </source>
</evidence>
<dbReference type="STRING" id="1533.SAMN05443638_10117"/>
<dbReference type="EMBL" id="FQVM01000001">
    <property type="protein sequence ID" value="SHE31281.1"/>
    <property type="molecule type" value="Genomic_DNA"/>
</dbReference>
<name>A0A1M4SGE9_9CLOT</name>
<evidence type="ECO:0000256" key="6">
    <source>
        <dbReference type="ARBA" id="ARBA00023136"/>
    </source>
</evidence>
<dbReference type="PROSITE" id="PS50885">
    <property type="entry name" value="HAMP"/>
    <property type="match status" value="1"/>
</dbReference>
<feature type="domain" description="HAMP" evidence="12">
    <location>
        <begin position="315"/>
        <end position="370"/>
    </location>
</feature>
<dbReference type="RefSeq" id="WP_072892192.1">
    <property type="nucleotide sequence ID" value="NZ_FQVM01000001.1"/>
</dbReference>
<protein>
    <submittedName>
        <fullName evidence="13">Methyl-accepting chemotaxis protein</fullName>
    </submittedName>
</protein>
<organism evidence="13 14">
    <name type="scientific">Clostridium fallax</name>
    <dbReference type="NCBI Taxonomy" id="1533"/>
    <lineage>
        <taxon>Bacteria</taxon>
        <taxon>Bacillati</taxon>
        <taxon>Bacillota</taxon>
        <taxon>Clostridia</taxon>
        <taxon>Eubacteriales</taxon>
        <taxon>Clostridiaceae</taxon>
        <taxon>Clostridium</taxon>
    </lineage>
</organism>
<evidence type="ECO:0000313" key="14">
    <source>
        <dbReference type="Proteomes" id="UP000184035"/>
    </source>
</evidence>
<feature type="transmembrane region" description="Helical" evidence="10">
    <location>
        <begin position="295"/>
        <end position="313"/>
    </location>
</feature>
<evidence type="ECO:0000259" key="11">
    <source>
        <dbReference type="PROSITE" id="PS50111"/>
    </source>
</evidence>
<proteinExistence type="inferred from homology"/>
<keyword evidence="2" id="KW-1003">Cell membrane</keyword>
<evidence type="ECO:0000256" key="8">
    <source>
        <dbReference type="ARBA" id="ARBA00029447"/>
    </source>
</evidence>
<dbReference type="CDD" id="cd18773">
    <property type="entry name" value="PDC1_HK_sensor"/>
    <property type="match status" value="1"/>
</dbReference>
<reference evidence="13 14" key="1">
    <citation type="submission" date="2016-11" db="EMBL/GenBank/DDBJ databases">
        <authorList>
            <person name="Jaros S."/>
            <person name="Januszkiewicz K."/>
            <person name="Wedrychowicz H."/>
        </authorList>
    </citation>
    <scope>NUCLEOTIDE SEQUENCE [LARGE SCALE GENOMIC DNA]</scope>
    <source>
        <strain evidence="13 14">DSM 2631</strain>
    </source>
</reference>
<dbReference type="CDD" id="cd06225">
    <property type="entry name" value="HAMP"/>
    <property type="match status" value="1"/>
</dbReference>
<evidence type="ECO:0000256" key="2">
    <source>
        <dbReference type="ARBA" id="ARBA00022475"/>
    </source>
</evidence>
<dbReference type="PROSITE" id="PS50111">
    <property type="entry name" value="CHEMOTAXIS_TRANSDUC_2"/>
    <property type="match status" value="1"/>
</dbReference>
<dbReference type="PANTHER" id="PTHR32089:SF112">
    <property type="entry name" value="LYSOZYME-LIKE PROTEIN-RELATED"/>
    <property type="match status" value="1"/>
</dbReference>
<dbReference type="Pfam" id="PF02743">
    <property type="entry name" value="dCache_1"/>
    <property type="match status" value="1"/>
</dbReference>
<evidence type="ECO:0000256" key="4">
    <source>
        <dbReference type="ARBA" id="ARBA00022692"/>
    </source>
</evidence>
<dbReference type="GO" id="GO:0007165">
    <property type="term" value="P:signal transduction"/>
    <property type="evidence" value="ECO:0007669"/>
    <property type="project" value="UniProtKB-KW"/>
</dbReference>
<comment type="subcellular location">
    <subcellularLocation>
        <location evidence="1">Cell membrane</location>
        <topology evidence="1">Multi-pass membrane protein</topology>
    </subcellularLocation>
</comment>
<dbReference type="InterPro" id="IPR003660">
    <property type="entry name" value="HAMP_dom"/>
</dbReference>
<dbReference type="OrthoDB" id="597657at2"/>
<dbReference type="Gene3D" id="3.30.450.20">
    <property type="entry name" value="PAS domain"/>
    <property type="match status" value="1"/>
</dbReference>
<gene>
    <name evidence="13" type="ORF">SAMN05443638_10117</name>
</gene>
<keyword evidence="4 10" id="KW-0812">Transmembrane</keyword>
<dbReference type="SMART" id="SM00283">
    <property type="entry name" value="MA"/>
    <property type="match status" value="1"/>
</dbReference>
<feature type="domain" description="Methyl-accepting transducer" evidence="11">
    <location>
        <begin position="389"/>
        <end position="646"/>
    </location>
</feature>
<dbReference type="InterPro" id="IPR033479">
    <property type="entry name" value="dCache_1"/>
</dbReference>
<evidence type="ECO:0000256" key="1">
    <source>
        <dbReference type="ARBA" id="ARBA00004651"/>
    </source>
</evidence>
<evidence type="ECO:0000256" key="7">
    <source>
        <dbReference type="ARBA" id="ARBA00023224"/>
    </source>
</evidence>
<dbReference type="InterPro" id="IPR004089">
    <property type="entry name" value="MCPsignal_dom"/>
</dbReference>
<evidence type="ECO:0000313" key="13">
    <source>
        <dbReference type="EMBL" id="SHE31281.1"/>
    </source>
</evidence>
<comment type="similarity">
    <text evidence="8">Belongs to the methyl-accepting chemotaxis (MCP) protein family.</text>
</comment>